<keyword evidence="1" id="KW-0378">Hydrolase</keyword>
<gene>
    <name evidence="3" type="ORF">HMPREF0528_1040</name>
</gene>
<evidence type="ECO:0000313" key="3">
    <source>
        <dbReference type="EMBL" id="EEJ59834.1"/>
    </source>
</evidence>
<comment type="caution">
    <text evidence="3">The sequence shown here is derived from an EMBL/GenBank/DDBJ whole genome shotgun (WGS) entry which is preliminary data.</text>
</comment>
<dbReference type="Proteomes" id="UP000003491">
    <property type="component" value="Unassembled WGS sequence"/>
</dbReference>
<evidence type="ECO:0000256" key="1">
    <source>
        <dbReference type="ARBA" id="ARBA00022801"/>
    </source>
</evidence>
<dbReference type="InterPro" id="IPR029132">
    <property type="entry name" value="CBAH/NAAA_C"/>
</dbReference>
<organism evidence="3 4">
    <name type="scientific">Lactobacillus johnsonii ATCC 33200</name>
    <dbReference type="NCBI Taxonomy" id="525330"/>
    <lineage>
        <taxon>Bacteria</taxon>
        <taxon>Bacillati</taxon>
        <taxon>Bacillota</taxon>
        <taxon>Bacilli</taxon>
        <taxon>Lactobacillales</taxon>
        <taxon>Lactobacillaceae</taxon>
        <taxon>Lactobacillus</taxon>
    </lineage>
</organism>
<dbReference type="InterPro" id="IPR029055">
    <property type="entry name" value="Ntn_hydrolases_N"/>
</dbReference>
<evidence type="ECO:0000313" key="4">
    <source>
        <dbReference type="Proteomes" id="UP000003491"/>
    </source>
</evidence>
<dbReference type="Gene3D" id="3.60.60.10">
    <property type="entry name" value="Penicillin V Acylase, Chain A"/>
    <property type="match status" value="1"/>
</dbReference>
<dbReference type="EMBL" id="ACGR01000035">
    <property type="protein sequence ID" value="EEJ59834.1"/>
    <property type="molecule type" value="Genomic_DNA"/>
</dbReference>
<feature type="non-terminal residue" evidence="3">
    <location>
        <position position="1"/>
    </location>
</feature>
<dbReference type="SUPFAM" id="SSF56235">
    <property type="entry name" value="N-terminal nucleophile aminohydrolases (Ntn hydrolases)"/>
    <property type="match status" value="1"/>
</dbReference>
<sequence>FSIVVKSMEDGLHVYDNPVGAMTNNPPFPIMKFALNDYYALSCQPTAWTTSLLTALN</sequence>
<protein>
    <recommendedName>
        <fullName evidence="2">Choloylglycine hydrolase/NAAA C-terminal domain-containing protein</fullName>
    </recommendedName>
</protein>
<dbReference type="GO" id="GO:0016787">
    <property type="term" value="F:hydrolase activity"/>
    <property type="evidence" value="ECO:0007669"/>
    <property type="project" value="UniProtKB-KW"/>
</dbReference>
<dbReference type="Pfam" id="PF02275">
    <property type="entry name" value="CBAH"/>
    <property type="match status" value="1"/>
</dbReference>
<evidence type="ECO:0000259" key="2">
    <source>
        <dbReference type="Pfam" id="PF02275"/>
    </source>
</evidence>
<name>C2E5L6_LACJH</name>
<feature type="domain" description="Choloylglycine hydrolase/NAAA C-terminal" evidence="2">
    <location>
        <begin position="2"/>
        <end position="45"/>
    </location>
</feature>
<accession>C2E5L6</accession>
<dbReference type="AlphaFoldDB" id="C2E5L6"/>
<proteinExistence type="predicted"/>
<dbReference type="HOGENOM" id="CLU_2983662_0_0_9"/>
<reference evidence="3 4" key="1">
    <citation type="submission" date="2009-01" db="EMBL/GenBank/DDBJ databases">
        <authorList>
            <person name="Qin X."/>
            <person name="Bachman B."/>
            <person name="Battles P."/>
            <person name="Bell A."/>
            <person name="Bess C."/>
            <person name="Bickham C."/>
            <person name="Chaboub L."/>
            <person name="Chen D."/>
            <person name="Coyle M."/>
            <person name="Deiros D.R."/>
            <person name="Dinh H."/>
            <person name="Forbes L."/>
            <person name="Fowler G."/>
            <person name="Francisco L."/>
            <person name="Fu Q."/>
            <person name="Gubbala S."/>
            <person name="Hale W."/>
            <person name="Han Y."/>
            <person name="Hemphill L."/>
            <person name="Highlander S.K."/>
            <person name="Hirani K."/>
            <person name="Hogues M."/>
            <person name="Jackson L."/>
            <person name="Jakkamsetti A."/>
            <person name="Javaid M."/>
            <person name="Jiang H."/>
            <person name="Korchina V."/>
            <person name="Kovar C."/>
            <person name="Lara F."/>
            <person name="Lee S."/>
            <person name="Mata R."/>
            <person name="Mathew T."/>
            <person name="Moen C."/>
            <person name="Morales K."/>
            <person name="Munidasa M."/>
            <person name="Nazareth L."/>
            <person name="Ngo R."/>
            <person name="Nguyen L."/>
            <person name="Okwuonu G."/>
            <person name="Ongeri F."/>
            <person name="Patil S."/>
            <person name="Petrosino J."/>
            <person name="Pham C."/>
            <person name="Pham P."/>
            <person name="Pu L.-L."/>
            <person name="Puazo M."/>
            <person name="Raj R."/>
            <person name="Reid J."/>
            <person name="Rouhana J."/>
            <person name="Saada N."/>
            <person name="Shang Y."/>
            <person name="Simmons D."/>
            <person name="Thornton R."/>
            <person name="Warren J."/>
            <person name="Weissenberger G."/>
            <person name="Zhang J."/>
            <person name="Zhang L."/>
            <person name="Zhou C."/>
            <person name="Zhu D."/>
            <person name="Muzny D."/>
            <person name="Worley K."/>
            <person name="Gibbs R."/>
        </authorList>
    </citation>
    <scope>NUCLEOTIDE SEQUENCE [LARGE SCALE GENOMIC DNA]</scope>
    <source>
        <strain evidence="3 4">ATCC 33200</strain>
    </source>
</reference>